<reference evidence="4" key="2">
    <citation type="submission" date="2020-04" db="EMBL/GenBank/DDBJ databases">
        <authorList>
            <consortium name="NCBI Genome Project"/>
        </authorList>
    </citation>
    <scope>NUCLEOTIDE SEQUENCE</scope>
    <source>
        <strain evidence="4">CBS 304.34</strain>
    </source>
</reference>
<evidence type="ECO:0000313" key="3">
    <source>
        <dbReference type="Proteomes" id="UP000504636"/>
    </source>
</evidence>
<evidence type="ECO:0000313" key="4">
    <source>
        <dbReference type="RefSeq" id="XP_033568602.1"/>
    </source>
</evidence>
<evidence type="ECO:0000313" key="2">
    <source>
        <dbReference type="EMBL" id="KAF2801638.1"/>
    </source>
</evidence>
<dbReference type="EMBL" id="MU003728">
    <property type="protein sequence ID" value="KAF2801638.1"/>
    <property type="molecule type" value="Genomic_DNA"/>
</dbReference>
<sequence length="468" mass="51859">MSDASPPTNQGQLPNWLLEGLPSFPRPVRHEYESSPPLSYAKPIRPATYLSPYTKNSSGARLRRVFAMEESAMLTGSQPNNSTQWAAFSRAIQSRTMPVDPAFPVQESVSLGVAANSPQIIQRPAINYSSLDQDGQLRQASNSAPSASEKEWNYDDAALNLNNILEETTIDVLERASICLKKFAENKAIETSDVVRGTRMTPVLNKALQETHERLRILASTQSDNDRHSTNTSHGPTALEIDQICSSDTARLRRNRPRLLAGRGARFDAPLPQTDDGRKADVRRIRDSMLNTIGFIDIGNFCSTGVNPDSKLLYANRIDIVCSMLARRKHYSTYIVNGDMVRIWWLAGDPKHVEARVPRNLLGNEKKQKFTKIGRELAEMKSIPADQQAEEPDDTTTLILTLTSTLASATRISGRTVTQERKPGGGGLNLGDEDEEYMEVAENTGRKKKNPLTRSASRLVRKSEIGGD</sequence>
<gene>
    <name evidence="2 4" type="ORF">BDZ99DRAFT_528112</name>
</gene>
<dbReference type="OrthoDB" id="3795193at2759"/>
<dbReference type="AlphaFoldDB" id="A0A6A6XZC0"/>
<name>A0A6A6XZC0_9PEZI</name>
<organism evidence="2">
    <name type="scientific">Mytilinidion resinicola</name>
    <dbReference type="NCBI Taxonomy" id="574789"/>
    <lineage>
        <taxon>Eukaryota</taxon>
        <taxon>Fungi</taxon>
        <taxon>Dikarya</taxon>
        <taxon>Ascomycota</taxon>
        <taxon>Pezizomycotina</taxon>
        <taxon>Dothideomycetes</taxon>
        <taxon>Pleosporomycetidae</taxon>
        <taxon>Mytilinidiales</taxon>
        <taxon>Mytilinidiaceae</taxon>
        <taxon>Mytilinidion</taxon>
    </lineage>
</organism>
<dbReference type="RefSeq" id="XP_033568602.1">
    <property type="nucleotide sequence ID" value="XM_033726340.1"/>
</dbReference>
<accession>A0A6A6XZC0</accession>
<keyword evidence="3" id="KW-1185">Reference proteome</keyword>
<protein>
    <submittedName>
        <fullName evidence="2 4">Uncharacterized protein</fullName>
    </submittedName>
</protein>
<proteinExistence type="predicted"/>
<dbReference type="Proteomes" id="UP000504636">
    <property type="component" value="Unplaced"/>
</dbReference>
<evidence type="ECO:0000256" key="1">
    <source>
        <dbReference type="SAM" id="MobiDB-lite"/>
    </source>
</evidence>
<feature type="region of interest" description="Disordered" evidence="1">
    <location>
        <begin position="413"/>
        <end position="468"/>
    </location>
</feature>
<reference evidence="2 4" key="1">
    <citation type="journal article" date="2020" name="Stud. Mycol.">
        <title>101 Dothideomycetes genomes: a test case for predicting lifestyles and emergence of pathogens.</title>
        <authorList>
            <person name="Haridas S."/>
            <person name="Albert R."/>
            <person name="Binder M."/>
            <person name="Bloem J."/>
            <person name="Labutti K."/>
            <person name="Salamov A."/>
            <person name="Andreopoulos B."/>
            <person name="Baker S."/>
            <person name="Barry K."/>
            <person name="Bills G."/>
            <person name="Bluhm B."/>
            <person name="Cannon C."/>
            <person name="Castanera R."/>
            <person name="Culley D."/>
            <person name="Daum C."/>
            <person name="Ezra D."/>
            <person name="Gonzalez J."/>
            <person name="Henrissat B."/>
            <person name="Kuo A."/>
            <person name="Liang C."/>
            <person name="Lipzen A."/>
            <person name="Lutzoni F."/>
            <person name="Magnuson J."/>
            <person name="Mondo S."/>
            <person name="Nolan M."/>
            <person name="Ohm R."/>
            <person name="Pangilinan J."/>
            <person name="Park H.-J."/>
            <person name="Ramirez L."/>
            <person name="Alfaro M."/>
            <person name="Sun H."/>
            <person name="Tritt A."/>
            <person name="Yoshinaga Y."/>
            <person name="Zwiers L.-H."/>
            <person name="Turgeon B."/>
            <person name="Goodwin S."/>
            <person name="Spatafora J."/>
            <person name="Crous P."/>
            <person name="Grigoriev I."/>
        </authorList>
    </citation>
    <scope>NUCLEOTIDE SEQUENCE</scope>
    <source>
        <strain evidence="2 4">CBS 304.34</strain>
    </source>
</reference>
<reference evidence="4" key="3">
    <citation type="submission" date="2025-04" db="UniProtKB">
        <authorList>
            <consortium name="RefSeq"/>
        </authorList>
    </citation>
    <scope>IDENTIFICATION</scope>
    <source>
        <strain evidence="4">CBS 304.34</strain>
    </source>
</reference>
<dbReference type="GeneID" id="54467233"/>